<dbReference type="OrthoDB" id="2861623at2759"/>
<dbReference type="Pfam" id="PF19086">
    <property type="entry name" value="Terpene_syn_C_2"/>
    <property type="match status" value="1"/>
</dbReference>
<evidence type="ECO:0000313" key="2">
    <source>
        <dbReference type="Proteomes" id="UP000664132"/>
    </source>
</evidence>
<organism evidence="1 2">
    <name type="scientific">Cadophora malorum</name>
    <dbReference type="NCBI Taxonomy" id="108018"/>
    <lineage>
        <taxon>Eukaryota</taxon>
        <taxon>Fungi</taxon>
        <taxon>Dikarya</taxon>
        <taxon>Ascomycota</taxon>
        <taxon>Pezizomycotina</taxon>
        <taxon>Leotiomycetes</taxon>
        <taxon>Helotiales</taxon>
        <taxon>Ploettnerulaceae</taxon>
        <taxon>Cadophora</taxon>
    </lineage>
</organism>
<dbReference type="SUPFAM" id="SSF48576">
    <property type="entry name" value="Terpenoid synthases"/>
    <property type="match status" value="1"/>
</dbReference>
<sequence>MSPDPALQTSNMKDLAASLRGQSFVLPKLDTLMTGWPSYFGKNYEKLQAIAETKYVKLGLTGNKLKRLRRINCPLPASCWWPEATLEAGITFLYWFMFIFAWDDELEDIHRRDVAGDSIEAQAFRRDTLLFIEHYLGLSSTEGEAPLPPSQGVGTFTELGDLLKAQYNITQRKRWLCLKVGLLDYSHPHQDMQVLQDEANRNISAVNDILSLKKELRDNCVLSLIPVCVYNGMELQTAIDTTWDFLKGVVERFEAAAKRLLEFVGENSADYGRTVVFVDALRTTQTGNMLWSIETDRYGLAKRKREDGSMVVEL</sequence>
<comment type="caution">
    <text evidence="1">The sequence shown here is derived from an EMBL/GenBank/DDBJ whole genome shotgun (WGS) entry which is preliminary data.</text>
</comment>
<evidence type="ECO:0008006" key="3">
    <source>
        <dbReference type="Google" id="ProtNLM"/>
    </source>
</evidence>
<proteinExistence type="predicted"/>
<dbReference type="Proteomes" id="UP000664132">
    <property type="component" value="Unassembled WGS sequence"/>
</dbReference>
<accession>A0A8H7T5J0</accession>
<dbReference type="AlphaFoldDB" id="A0A8H7T5J0"/>
<dbReference type="Gene3D" id="1.10.600.10">
    <property type="entry name" value="Farnesyl Diphosphate Synthase"/>
    <property type="match status" value="2"/>
</dbReference>
<keyword evidence="2" id="KW-1185">Reference proteome</keyword>
<dbReference type="InterPro" id="IPR008949">
    <property type="entry name" value="Isoprenoid_synthase_dom_sf"/>
</dbReference>
<protein>
    <recommendedName>
        <fullName evidence="3">Terpene synthase</fullName>
    </recommendedName>
</protein>
<dbReference type="EMBL" id="JAFJYH010000363">
    <property type="protein sequence ID" value="KAG4412641.1"/>
    <property type="molecule type" value="Genomic_DNA"/>
</dbReference>
<evidence type="ECO:0000313" key="1">
    <source>
        <dbReference type="EMBL" id="KAG4412641.1"/>
    </source>
</evidence>
<name>A0A8H7T5J0_9HELO</name>
<reference evidence="1" key="1">
    <citation type="submission" date="2021-02" db="EMBL/GenBank/DDBJ databases">
        <title>Genome sequence Cadophora malorum strain M34.</title>
        <authorList>
            <person name="Stefanovic E."/>
            <person name="Vu D."/>
            <person name="Scully C."/>
            <person name="Dijksterhuis J."/>
            <person name="Roader J."/>
            <person name="Houbraken J."/>
        </authorList>
    </citation>
    <scope>NUCLEOTIDE SEQUENCE</scope>
    <source>
        <strain evidence="1">M34</strain>
    </source>
</reference>
<gene>
    <name evidence="1" type="ORF">IFR04_014212</name>
</gene>